<dbReference type="Proteomes" id="UP001156870">
    <property type="component" value="Unassembled WGS sequence"/>
</dbReference>
<protein>
    <submittedName>
        <fullName evidence="3">Membrane protein</fullName>
    </submittedName>
</protein>
<proteinExistence type="predicted"/>
<keyword evidence="1" id="KW-0812">Transmembrane</keyword>
<name>A0AA37T1B5_9GAMM</name>
<evidence type="ECO:0000313" key="4">
    <source>
        <dbReference type="Proteomes" id="UP001156870"/>
    </source>
</evidence>
<feature type="transmembrane region" description="Helical" evidence="1">
    <location>
        <begin position="94"/>
        <end position="116"/>
    </location>
</feature>
<feature type="transmembrane region" description="Helical" evidence="1">
    <location>
        <begin position="12"/>
        <end position="38"/>
    </location>
</feature>
<organism evidence="3 4">
    <name type="scientific">Marinibactrum halimedae</name>
    <dbReference type="NCBI Taxonomy" id="1444977"/>
    <lineage>
        <taxon>Bacteria</taxon>
        <taxon>Pseudomonadati</taxon>
        <taxon>Pseudomonadota</taxon>
        <taxon>Gammaproteobacteria</taxon>
        <taxon>Cellvibrionales</taxon>
        <taxon>Cellvibrionaceae</taxon>
        <taxon>Marinibactrum</taxon>
    </lineage>
</organism>
<dbReference type="EMBL" id="BSPD01000021">
    <property type="protein sequence ID" value="GLS25109.1"/>
    <property type="molecule type" value="Genomic_DNA"/>
</dbReference>
<sequence length="149" mass="16385">MHTGGASPLSYLILFFSALGAATLLPFSSEVTLVALLAKSYPTVGLWAVATLGNTLGAVVNWVLGRYLIHLESKPWFPFKRHQRQRAQGWFQQYGKWSLLFAWLPIVGDALTFLAGVMRVPFAWLIVLTAIGKGARYAVVIAVYFGVLS</sequence>
<evidence type="ECO:0000313" key="3">
    <source>
        <dbReference type="EMBL" id="GLS25109.1"/>
    </source>
</evidence>
<feature type="transmembrane region" description="Helical" evidence="1">
    <location>
        <begin position="122"/>
        <end position="147"/>
    </location>
</feature>
<reference evidence="3 4" key="1">
    <citation type="journal article" date="2014" name="Int. J. Syst. Evol. Microbiol.">
        <title>Complete genome sequence of Corynebacterium casei LMG S-19264T (=DSM 44701T), isolated from a smear-ripened cheese.</title>
        <authorList>
            <consortium name="US DOE Joint Genome Institute (JGI-PGF)"/>
            <person name="Walter F."/>
            <person name="Albersmeier A."/>
            <person name="Kalinowski J."/>
            <person name="Ruckert C."/>
        </authorList>
    </citation>
    <scope>NUCLEOTIDE SEQUENCE [LARGE SCALE GENOMIC DNA]</scope>
    <source>
        <strain evidence="3 4">NBRC 110095</strain>
    </source>
</reference>
<evidence type="ECO:0000259" key="2">
    <source>
        <dbReference type="Pfam" id="PF09335"/>
    </source>
</evidence>
<keyword evidence="1" id="KW-1133">Transmembrane helix</keyword>
<comment type="caution">
    <text evidence="3">The sequence shown here is derived from an EMBL/GenBank/DDBJ whole genome shotgun (WGS) entry which is preliminary data.</text>
</comment>
<dbReference type="PANTHER" id="PTHR42709">
    <property type="entry name" value="ALKALINE PHOSPHATASE LIKE PROTEIN"/>
    <property type="match status" value="1"/>
</dbReference>
<dbReference type="GO" id="GO:0005886">
    <property type="term" value="C:plasma membrane"/>
    <property type="evidence" value="ECO:0007669"/>
    <property type="project" value="UniProtKB-ARBA"/>
</dbReference>
<feature type="transmembrane region" description="Helical" evidence="1">
    <location>
        <begin position="44"/>
        <end position="64"/>
    </location>
</feature>
<dbReference type="InterPro" id="IPR032816">
    <property type="entry name" value="VTT_dom"/>
</dbReference>
<evidence type="ECO:0000256" key="1">
    <source>
        <dbReference type="SAM" id="Phobius"/>
    </source>
</evidence>
<dbReference type="InterPro" id="IPR051311">
    <property type="entry name" value="DedA_domain"/>
</dbReference>
<dbReference type="Pfam" id="PF09335">
    <property type="entry name" value="VTT_dom"/>
    <property type="match status" value="1"/>
</dbReference>
<feature type="domain" description="VTT" evidence="2">
    <location>
        <begin position="31"/>
        <end position="141"/>
    </location>
</feature>
<dbReference type="PANTHER" id="PTHR42709:SF4">
    <property type="entry name" value="INNER MEMBRANE PROTEIN YQAA"/>
    <property type="match status" value="1"/>
</dbReference>
<dbReference type="AlphaFoldDB" id="A0AA37T1B5"/>
<keyword evidence="1" id="KW-0472">Membrane</keyword>
<keyword evidence="4" id="KW-1185">Reference proteome</keyword>
<accession>A0AA37T1B5</accession>
<gene>
    <name evidence="3" type="ORF">GCM10007877_08230</name>
</gene>